<dbReference type="InterPro" id="IPR045865">
    <property type="entry name" value="ACT-like_dom_sf"/>
</dbReference>
<dbReference type="Pfam" id="PF13291">
    <property type="entry name" value="ACT_4"/>
    <property type="match status" value="1"/>
</dbReference>
<proteinExistence type="inferred from homology"/>
<dbReference type="PIRSF" id="PIRSF025624">
    <property type="entry name" value="ACT_PheB"/>
    <property type="match status" value="1"/>
</dbReference>
<gene>
    <name evidence="3" type="ORF">H0A61_02142</name>
</gene>
<evidence type="ECO:0000313" key="3">
    <source>
        <dbReference type="EMBL" id="QSQ09762.1"/>
    </source>
</evidence>
<evidence type="ECO:0000256" key="1">
    <source>
        <dbReference type="HAMAP-Rule" id="MF_00707"/>
    </source>
</evidence>
<feature type="domain" description="ACT" evidence="2">
    <location>
        <begin position="72"/>
        <end position="147"/>
    </location>
</feature>
<comment type="similarity">
    <text evidence="1">Belongs to the UPF0735 family.</text>
</comment>
<evidence type="ECO:0000259" key="2">
    <source>
        <dbReference type="PROSITE" id="PS51671"/>
    </source>
</evidence>
<dbReference type="PROSITE" id="PS51671">
    <property type="entry name" value="ACT"/>
    <property type="match status" value="1"/>
</dbReference>
<dbReference type="Gene3D" id="3.30.70.260">
    <property type="match status" value="1"/>
</dbReference>
<dbReference type="AlphaFoldDB" id="A0A8A0RPC9"/>
<accession>A0A8A0RPC9</accession>
<organism evidence="3 4">
    <name type="scientific">Koleobacter methoxysyntrophicus</name>
    <dbReference type="NCBI Taxonomy" id="2751313"/>
    <lineage>
        <taxon>Bacteria</taxon>
        <taxon>Bacillati</taxon>
        <taxon>Bacillota</taxon>
        <taxon>Clostridia</taxon>
        <taxon>Koleobacterales</taxon>
        <taxon>Koleobacteraceae</taxon>
        <taxon>Koleobacter</taxon>
    </lineage>
</organism>
<dbReference type="InterPro" id="IPR008310">
    <property type="entry name" value="UPF0735_ACT_dom-cont"/>
</dbReference>
<dbReference type="Proteomes" id="UP000662904">
    <property type="component" value="Chromosome"/>
</dbReference>
<reference evidence="3" key="1">
    <citation type="submission" date="2020-07" db="EMBL/GenBank/DDBJ databases">
        <title>Koleobacter methoxysyntrophicus gen. nov., sp. nov., a novel anaerobic bacterium isolated from deep subsurface oil field and proposal of Koleobacterales ord. nov. in the phylum Firmicutes.</title>
        <authorList>
            <person name="Sakamoto S."/>
            <person name="Tamaki H."/>
        </authorList>
    </citation>
    <scope>NUCLEOTIDE SEQUENCE</scope>
    <source>
        <strain evidence="3">NRmbB1</strain>
    </source>
</reference>
<dbReference type="InterPro" id="IPR002912">
    <property type="entry name" value="ACT_dom"/>
</dbReference>
<keyword evidence="4" id="KW-1185">Reference proteome</keyword>
<evidence type="ECO:0000313" key="4">
    <source>
        <dbReference type="Proteomes" id="UP000662904"/>
    </source>
</evidence>
<name>A0A8A0RPC9_9FIRM</name>
<dbReference type="KEGG" id="kme:H0A61_02142"/>
<dbReference type="HAMAP" id="MF_00707">
    <property type="entry name" value="UPF0735"/>
    <property type="match status" value="1"/>
</dbReference>
<protein>
    <recommendedName>
        <fullName evidence="1">UPF0735 ACT domain-containing protein H0A61_02142</fullName>
    </recommendedName>
</protein>
<dbReference type="EMBL" id="CP059066">
    <property type="protein sequence ID" value="QSQ09762.1"/>
    <property type="molecule type" value="Genomic_DNA"/>
</dbReference>
<dbReference type="SUPFAM" id="SSF55021">
    <property type="entry name" value="ACT-like"/>
    <property type="match status" value="1"/>
</dbReference>
<dbReference type="NCBIfam" id="NF003361">
    <property type="entry name" value="PRK04435.1"/>
    <property type="match status" value="1"/>
</dbReference>
<dbReference type="CDD" id="cd04888">
    <property type="entry name" value="ACT_PheB-BS"/>
    <property type="match status" value="1"/>
</dbReference>
<sequence>MNESNYNYYIITSDILPEILRKTIKAKELLSRGEATTVNDAVEMVGMSRSAYYKYKDHIFPFYEVTKGKIITVALVLEDRPGVLSSILDNIARAKGNILTINQNIPINGIANVTISIRTAEMQESGENLFKSIEKIDGVKKIDILAQG</sequence>
<dbReference type="RefSeq" id="WP_206707101.1">
    <property type="nucleotide sequence ID" value="NZ_CP059066.1"/>
</dbReference>